<reference evidence="1" key="1">
    <citation type="journal article" date="2017" name="Nature">
        <title>The sunflower genome provides insights into oil metabolism, flowering and Asterid evolution.</title>
        <authorList>
            <person name="Badouin H."/>
            <person name="Gouzy J."/>
            <person name="Grassa C.J."/>
            <person name="Murat F."/>
            <person name="Staton S.E."/>
            <person name="Cottret L."/>
            <person name="Lelandais-Briere C."/>
            <person name="Owens G.L."/>
            <person name="Carrere S."/>
            <person name="Mayjonade B."/>
            <person name="Legrand L."/>
            <person name="Gill N."/>
            <person name="Kane N.C."/>
            <person name="Bowers J.E."/>
            <person name="Hubner S."/>
            <person name="Bellec A."/>
            <person name="Berard A."/>
            <person name="Berges H."/>
            <person name="Blanchet N."/>
            <person name="Boniface M.C."/>
            <person name="Brunel D."/>
            <person name="Catrice O."/>
            <person name="Chaidir N."/>
            <person name="Claudel C."/>
            <person name="Donnadieu C."/>
            <person name="Faraut T."/>
            <person name="Fievet G."/>
            <person name="Helmstetter N."/>
            <person name="King M."/>
            <person name="Knapp S.J."/>
            <person name="Lai Z."/>
            <person name="Le Paslier M.C."/>
            <person name="Lippi Y."/>
            <person name="Lorenzon L."/>
            <person name="Mandel J.R."/>
            <person name="Marage G."/>
            <person name="Marchand G."/>
            <person name="Marquand E."/>
            <person name="Bret-Mestries E."/>
            <person name="Morien E."/>
            <person name="Nambeesan S."/>
            <person name="Nguyen T."/>
            <person name="Pegot-Espagnet P."/>
            <person name="Pouilly N."/>
            <person name="Raftis F."/>
            <person name="Sallet E."/>
            <person name="Schiex T."/>
            <person name="Thomas J."/>
            <person name="Vandecasteele C."/>
            <person name="Vares D."/>
            <person name="Vear F."/>
            <person name="Vautrin S."/>
            <person name="Crespi M."/>
            <person name="Mangin B."/>
            <person name="Burke J.M."/>
            <person name="Salse J."/>
            <person name="Munos S."/>
            <person name="Vincourt P."/>
            <person name="Rieseberg L.H."/>
            <person name="Langlade N.B."/>
        </authorList>
    </citation>
    <scope>NUCLEOTIDE SEQUENCE</scope>
    <source>
        <tissue evidence="1">Leaves</tissue>
    </source>
</reference>
<comment type="caution">
    <text evidence="1">The sequence shown here is derived from an EMBL/GenBank/DDBJ whole genome shotgun (WGS) entry which is preliminary data.</text>
</comment>
<sequence length="120" mass="14033">MQPIFCWNVTSLSEFGGGAVKMWTGLPMENTVNNVKDLLHSILESHKSRNVKKFLHAIAIQTMWILWKNRNDKIFSGRHRTIQMIIEEIKDTSFQGVRQRSKHSTITKQQWWDSSLNLHA</sequence>
<dbReference type="AlphaFoldDB" id="A0A9K3IE26"/>
<gene>
    <name evidence="1" type="ORF">HanXRQr2_Chr08g0334251</name>
</gene>
<dbReference type="EMBL" id="MNCJ02000323">
    <property type="protein sequence ID" value="KAF5794967.1"/>
    <property type="molecule type" value="Genomic_DNA"/>
</dbReference>
<evidence type="ECO:0008006" key="3">
    <source>
        <dbReference type="Google" id="ProtNLM"/>
    </source>
</evidence>
<evidence type="ECO:0000313" key="1">
    <source>
        <dbReference type="EMBL" id="KAF5794967.1"/>
    </source>
</evidence>
<accession>A0A9K3IE26</accession>
<dbReference type="Proteomes" id="UP000215914">
    <property type="component" value="Unassembled WGS sequence"/>
</dbReference>
<organism evidence="1 2">
    <name type="scientific">Helianthus annuus</name>
    <name type="common">Common sunflower</name>
    <dbReference type="NCBI Taxonomy" id="4232"/>
    <lineage>
        <taxon>Eukaryota</taxon>
        <taxon>Viridiplantae</taxon>
        <taxon>Streptophyta</taxon>
        <taxon>Embryophyta</taxon>
        <taxon>Tracheophyta</taxon>
        <taxon>Spermatophyta</taxon>
        <taxon>Magnoliopsida</taxon>
        <taxon>eudicotyledons</taxon>
        <taxon>Gunneridae</taxon>
        <taxon>Pentapetalae</taxon>
        <taxon>asterids</taxon>
        <taxon>campanulids</taxon>
        <taxon>Asterales</taxon>
        <taxon>Asteraceae</taxon>
        <taxon>Asteroideae</taxon>
        <taxon>Heliantheae alliance</taxon>
        <taxon>Heliantheae</taxon>
        <taxon>Helianthus</taxon>
    </lineage>
</organism>
<name>A0A9K3IE26_HELAN</name>
<proteinExistence type="predicted"/>
<protein>
    <recommendedName>
        <fullName evidence="3">RNA-directed DNA polymerase, eukaryota, Reverse transcriptase zinc-binding domain protein</fullName>
    </recommendedName>
</protein>
<dbReference type="Gramene" id="mRNA:HanXRQr2_Chr08g0334251">
    <property type="protein sequence ID" value="CDS:HanXRQr2_Chr08g0334251.1"/>
    <property type="gene ID" value="HanXRQr2_Chr08g0334251"/>
</dbReference>
<evidence type="ECO:0000313" key="2">
    <source>
        <dbReference type="Proteomes" id="UP000215914"/>
    </source>
</evidence>
<keyword evidence="2" id="KW-1185">Reference proteome</keyword>
<reference evidence="1" key="2">
    <citation type="submission" date="2020-06" db="EMBL/GenBank/DDBJ databases">
        <title>Helianthus annuus Genome sequencing and assembly Release 2.</title>
        <authorList>
            <person name="Gouzy J."/>
            <person name="Langlade N."/>
            <person name="Munos S."/>
        </authorList>
    </citation>
    <scope>NUCLEOTIDE SEQUENCE</scope>
    <source>
        <tissue evidence="1">Leaves</tissue>
    </source>
</reference>